<dbReference type="Proteomes" id="UP001612915">
    <property type="component" value="Unassembled WGS sequence"/>
</dbReference>
<comment type="similarity">
    <text evidence="1">Belongs to the LytR/CpsA/Psr (LCP) family.</text>
</comment>
<name>A0ABW8APK7_9ACTN</name>
<feature type="compositionally biased region" description="Pro residues" evidence="2">
    <location>
        <begin position="31"/>
        <end position="42"/>
    </location>
</feature>
<feature type="domain" description="Cell envelope-related transcriptional attenuator" evidence="4">
    <location>
        <begin position="178"/>
        <end position="319"/>
    </location>
</feature>
<feature type="region of interest" description="Disordered" evidence="2">
    <location>
        <begin position="1"/>
        <end position="95"/>
    </location>
</feature>
<evidence type="ECO:0000259" key="4">
    <source>
        <dbReference type="Pfam" id="PF03816"/>
    </source>
</evidence>
<reference evidence="5 6" key="1">
    <citation type="submission" date="2024-10" db="EMBL/GenBank/DDBJ databases">
        <title>The Natural Products Discovery Center: Release of the First 8490 Sequenced Strains for Exploring Actinobacteria Biosynthetic Diversity.</title>
        <authorList>
            <person name="Kalkreuter E."/>
            <person name="Kautsar S.A."/>
            <person name="Yang D."/>
            <person name="Bader C.D."/>
            <person name="Teijaro C.N."/>
            <person name="Fluegel L."/>
            <person name="Davis C.M."/>
            <person name="Simpson J.R."/>
            <person name="Lauterbach L."/>
            <person name="Steele A.D."/>
            <person name="Gui C."/>
            <person name="Meng S."/>
            <person name="Li G."/>
            <person name="Viehrig K."/>
            <person name="Ye F."/>
            <person name="Su P."/>
            <person name="Kiefer A.F."/>
            <person name="Nichols A."/>
            <person name="Cepeda A.J."/>
            <person name="Yan W."/>
            <person name="Fan B."/>
            <person name="Jiang Y."/>
            <person name="Adhikari A."/>
            <person name="Zheng C.-J."/>
            <person name="Schuster L."/>
            <person name="Cowan T.M."/>
            <person name="Smanski M.J."/>
            <person name="Chevrette M.G."/>
            <person name="De Carvalho L.P.S."/>
            <person name="Shen B."/>
        </authorList>
    </citation>
    <scope>NUCLEOTIDE SEQUENCE [LARGE SCALE GENOMIC DNA]</scope>
    <source>
        <strain evidence="5 6">NPDC049639</strain>
    </source>
</reference>
<evidence type="ECO:0000256" key="3">
    <source>
        <dbReference type="SAM" id="Phobius"/>
    </source>
</evidence>
<feature type="transmembrane region" description="Helical" evidence="3">
    <location>
        <begin position="104"/>
        <end position="124"/>
    </location>
</feature>
<evidence type="ECO:0000256" key="2">
    <source>
        <dbReference type="SAM" id="MobiDB-lite"/>
    </source>
</evidence>
<dbReference type="EMBL" id="JBITLV010000004">
    <property type="protein sequence ID" value="MFI7588314.1"/>
    <property type="molecule type" value="Genomic_DNA"/>
</dbReference>
<keyword evidence="3" id="KW-0812">Transmembrane</keyword>
<dbReference type="InterPro" id="IPR004474">
    <property type="entry name" value="LytR_CpsA_psr"/>
</dbReference>
<dbReference type="PANTHER" id="PTHR33392">
    <property type="entry name" value="POLYISOPRENYL-TEICHOIC ACID--PEPTIDOGLYCAN TEICHOIC ACID TRANSFERASE TAGU"/>
    <property type="match status" value="1"/>
</dbReference>
<dbReference type="Gene3D" id="3.40.630.190">
    <property type="entry name" value="LCP protein"/>
    <property type="match status" value="1"/>
</dbReference>
<evidence type="ECO:0000313" key="6">
    <source>
        <dbReference type="Proteomes" id="UP001612915"/>
    </source>
</evidence>
<evidence type="ECO:0000313" key="5">
    <source>
        <dbReference type="EMBL" id="MFI7588314.1"/>
    </source>
</evidence>
<proteinExistence type="inferred from homology"/>
<protein>
    <submittedName>
        <fullName evidence="5">LCP family protein</fullName>
    </submittedName>
</protein>
<dbReference type="PANTHER" id="PTHR33392:SF6">
    <property type="entry name" value="POLYISOPRENYL-TEICHOIC ACID--PEPTIDOGLYCAN TEICHOIC ACID TRANSFERASE TAGU"/>
    <property type="match status" value="1"/>
</dbReference>
<accession>A0ABW8APK7</accession>
<keyword evidence="6" id="KW-1185">Reference proteome</keyword>
<gene>
    <name evidence="5" type="ORF">ACIB24_14690</name>
</gene>
<dbReference type="InterPro" id="IPR050922">
    <property type="entry name" value="LytR/CpsA/Psr_CW_biosynth"/>
</dbReference>
<dbReference type="RefSeq" id="WP_398281653.1">
    <property type="nucleotide sequence ID" value="NZ_JBITLV010000004.1"/>
</dbReference>
<organism evidence="5 6">
    <name type="scientific">Spongisporangium articulatum</name>
    <dbReference type="NCBI Taxonomy" id="3362603"/>
    <lineage>
        <taxon>Bacteria</taxon>
        <taxon>Bacillati</taxon>
        <taxon>Actinomycetota</taxon>
        <taxon>Actinomycetes</taxon>
        <taxon>Kineosporiales</taxon>
        <taxon>Kineosporiaceae</taxon>
        <taxon>Spongisporangium</taxon>
    </lineage>
</organism>
<sequence>MARQPDPNRPGTVYRSKPKLFQRKDSGGRRPAPPGAASPPPGVGDVYGQHGGGYAPGEGQYYDGYDDGRGGYQPPPGYGPGYGPGHDPYDATPTRRRGWRPRRIVLLVVLLLIAYPLLLGITAWTSLNRVDAIGPAHDVADPGNQPGTTYLVVGSDSREGLTKAQRKKLGTGSVGGKRTDTIMLLHTGGGATVLVSIPRDSYVPIPGHGSNKINAAYAFGGPSLLIRTIEQVTGVRIDEYVETGLGGFANVVDAVGGVTLCPKFRMNDKDAHINLKKGCQEMDGRTALGYARARHSDPRGDLGRVERQRETLAAISKKALAPATLAQPWRAFPAAKAGGNALTVDEGTGPIGVTKFVLAMRAVSGGGGLSLTVPVSNPNFRTPSGASAVQWDRAKALRLFAALKTNDPDAVKPLAEEQRKDSEAFS</sequence>
<keyword evidence="3" id="KW-0472">Membrane</keyword>
<evidence type="ECO:0000256" key="1">
    <source>
        <dbReference type="ARBA" id="ARBA00006068"/>
    </source>
</evidence>
<keyword evidence="3" id="KW-1133">Transmembrane helix</keyword>
<dbReference type="NCBIfam" id="TIGR00350">
    <property type="entry name" value="lytR_cpsA_psr"/>
    <property type="match status" value="1"/>
</dbReference>
<comment type="caution">
    <text evidence="5">The sequence shown here is derived from an EMBL/GenBank/DDBJ whole genome shotgun (WGS) entry which is preliminary data.</text>
</comment>
<dbReference type="Pfam" id="PF03816">
    <property type="entry name" value="LytR_cpsA_psr"/>
    <property type="match status" value="1"/>
</dbReference>